<comment type="subcellular location">
    <subcellularLocation>
        <location evidence="1">Membrane</location>
        <topology evidence="1">Multi-pass membrane protein</topology>
    </subcellularLocation>
</comment>
<keyword evidence="4 5" id="KW-0472">Membrane</keyword>
<evidence type="ECO:0000256" key="1">
    <source>
        <dbReference type="ARBA" id="ARBA00004141"/>
    </source>
</evidence>
<dbReference type="GO" id="GO:0016020">
    <property type="term" value="C:membrane"/>
    <property type="evidence" value="ECO:0007669"/>
    <property type="project" value="UniProtKB-SubCell"/>
</dbReference>
<sequence length="258" mass="29273">MAEQSPPPYDGKKTGAADTTDLECLVEEDGGFHIDYWVDKNVRQTFIRKVYSIITLQLLVTVGIVALFTFSHPVSHYVQRNIALYYVSYAVFLICYLVLALCRSIQRRFPWNIILMTIFTMSTAFMTGTIASVYETKTVVIAMIITAVVTITVTVFSFQTKVDLTTCRGFFCIMAIVFMVTGIATAIVLSCKYMYWLDLLYAAISAVVFTLFLAYDTQLLLGNRKYAISPEDYIYGAIQIYIDVIYIFLSFTRLVGRN</sequence>
<name>A0A670K2Q6_PODMU</name>
<evidence type="ECO:0000256" key="4">
    <source>
        <dbReference type="ARBA" id="ARBA00023136"/>
    </source>
</evidence>
<dbReference type="Pfam" id="PF01027">
    <property type="entry name" value="Bax1-I"/>
    <property type="match status" value="1"/>
</dbReference>
<accession>A0A670K2Q6</accession>
<dbReference type="InterPro" id="IPR006214">
    <property type="entry name" value="Bax_inhibitor_1-related"/>
</dbReference>
<feature type="transmembrane region" description="Helical" evidence="5">
    <location>
        <begin position="201"/>
        <end position="221"/>
    </location>
</feature>
<comment type="similarity">
    <text evidence="5">Belongs to the BI1 family.</text>
</comment>
<feature type="transmembrane region" description="Helical" evidence="5">
    <location>
        <begin position="140"/>
        <end position="158"/>
    </location>
</feature>
<dbReference type="GO" id="GO:0005783">
    <property type="term" value="C:endoplasmic reticulum"/>
    <property type="evidence" value="ECO:0007669"/>
    <property type="project" value="TreeGrafter"/>
</dbReference>
<dbReference type="Ensembl" id="ENSPMRT00000031778.1">
    <property type="protein sequence ID" value="ENSPMRP00000029969.1"/>
    <property type="gene ID" value="ENSPMRG00000019370.1"/>
</dbReference>
<feature type="transmembrane region" description="Helical" evidence="5">
    <location>
        <begin position="50"/>
        <end position="70"/>
    </location>
</feature>
<feature type="transmembrane region" description="Helical" evidence="5">
    <location>
        <begin position="233"/>
        <end position="255"/>
    </location>
</feature>
<dbReference type="OrthoDB" id="7933078at2759"/>
<feature type="transmembrane region" description="Helical" evidence="5">
    <location>
        <begin position="82"/>
        <end position="101"/>
    </location>
</feature>
<reference evidence="6" key="2">
    <citation type="submission" date="2025-08" db="UniProtKB">
        <authorList>
            <consortium name="Ensembl"/>
        </authorList>
    </citation>
    <scope>IDENTIFICATION</scope>
</reference>
<feature type="transmembrane region" description="Helical" evidence="5">
    <location>
        <begin position="170"/>
        <end position="195"/>
    </location>
</feature>
<dbReference type="CDD" id="cd10428">
    <property type="entry name" value="LFG_like"/>
    <property type="match status" value="1"/>
</dbReference>
<organism evidence="6 7">
    <name type="scientific">Podarcis muralis</name>
    <name type="common">Wall lizard</name>
    <name type="synonym">Lacerta muralis</name>
    <dbReference type="NCBI Taxonomy" id="64176"/>
    <lineage>
        <taxon>Eukaryota</taxon>
        <taxon>Metazoa</taxon>
        <taxon>Chordata</taxon>
        <taxon>Craniata</taxon>
        <taxon>Vertebrata</taxon>
        <taxon>Euteleostomi</taxon>
        <taxon>Lepidosauria</taxon>
        <taxon>Squamata</taxon>
        <taxon>Bifurcata</taxon>
        <taxon>Unidentata</taxon>
        <taxon>Episquamata</taxon>
        <taxon>Laterata</taxon>
        <taxon>Lacertibaenia</taxon>
        <taxon>Lacertidae</taxon>
        <taxon>Podarcis</taxon>
    </lineage>
</organism>
<keyword evidence="3 5" id="KW-1133">Transmembrane helix</keyword>
<keyword evidence="7" id="KW-1185">Reference proteome</keyword>
<dbReference type="GeneTree" id="ENSGT01050000244890"/>
<dbReference type="Proteomes" id="UP000472272">
    <property type="component" value="Chromosome 1"/>
</dbReference>
<proteinExistence type="inferred from homology"/>
<protein>
    <submittedName>
        <fullName evidence="6">Protein lifeguard 3-like</fullName>
    </submittedName>
</protein>
<evidence type="ECO:0000313" key="6">
    <source>
        <dbReference type="Ensembl" id="ENSPMRP00000029969.1"/>
    </source>
</evidence>
<evidence type="ECO:0000256" key="5">
    <source>
        <dbReference type="RuleBase" id="RU004379"/>
    </source>
</evidence>
<reference evidence="6 7" key="1">
    <citation type="journal article" date="2019" name="Proc. Natl. Acad. Sci. U.S.A.">
        <title>Regulatory changes in pterin and carotenoid genes underlie balanced color polymorphisms in the wall lizard.</title>
        <authorList>
            <person name="Andrade P."/>
            <person name="Pinho C."/>
            <person name="Perez I de Lanuza G."/>
            <person name="Afonso S."/>
            <person name="Brejcha J."/>
            <person name="Rubin C.J."/>
            <person name="Wallerman O."/>
            <person name="Pereira P."/>
            <person name="Sabatino S.J."/>
            <person name="Bellati A."/>
            <person name="Pellitteri-Rosa D."/>
            <person name="Bosakova Z."/>
            <person name="Bunikis I."/>
            <person name="Carretero M.A."/>
            <person name="Feiner N."/>
            <person name="Marsik P."/>
            <person name="Pauperio F."/>
            <person name="Salvi D."/>
            <person name="Soler L."/>
            <person name="While G.M."/>
            <person name="Uller T."/>
            <person name="Font E."/>
            <person name="Andersson L."/>
            <person name="Carneiro M."/>
        </authorList>
    </citation>
    <scope>NUCLEOTIDE SEQUENCE</scope>
</reference>
<feature type="transmembrane region" description="Helical" evidence="5">
    <location>
        <begin position="113"/>
        <end position="134"/>
    </location>
</feature>
<dbReference type="OMA" id="RYAPMEI"/>
<evidence type="ECO:0000313" key="7">
    <source>
        <dbReference type="Proteomes" id="UP000472272"/>
    </source>
</evidence>
<dbReference type="PANTHER" id="PTHR23291:SF35">
    <property type="entry name" value="PROTEIN LIFEGUARD 3"/>
    <property type="match status" value="1"/>
</dbReference>
<dbReference type="PANTHER" id="PTHR23291">
    <property type="entry name" value="BAX INHIBITOR-RELATED"/>
    <property type="match status" value="1"/>
</dbReference>
<dbReference type="RefSeq" id="XP_028598100.1">
    <property type="nucleotide sequence ID" value="XM_028742267.1"/>
</dbReference>
<dbReference type="KEGG" id="pmua:114603353"/>
<reference evidence="6" key="3">
    <citation type="submission" date="2025-09" db="UniProtKB">
        <authorList>
            <consortium name="Ensembl"/>
        </authorList>
    </citation>
    <scope>IDENTIFICATION</scope>
</reference>
<gene>
    <name evidence="6" type="primary">LOC114603353</name>
</gene>
<dbReference type="AlphaFoldDB" id="A0A670K2Q6"/>
<evidence type="ECO:0000256" key="2">
    <source>
        <dbReference type="ARBA" id="ARBA00022692"/>
    </source>
</evidence>
<evidence type="ECO:0000256" key="3">
    <source>
        <dbReference type="ARBA" id="ARBA00022989"/>
    </source>
</evidence>
<keyword evidence="2 5" id="KW-0812">Transmembrane</keyword>
<dbReference type="GO" id="GO:0005794">
    <property type="term" value="C:Golgi apparatus"/>
    <property type="evidence" value="ECO:0007669"/>
    <property type="project" value="TreeGrafter"/>
</dbReference>
<dbReference type="GO" id="GO:2001234">
    <property type="term" value="P:negative regulation of apoptotic signaling pathway"/>
    <property type="evidence" value="ECO:0007669"/>
    <property type="project" value="TreeGrafter"/>
</dbReference>
<dbReference type="GeneID" id="114603353"/>